<proteinExistence type="predicted"/>
<name>A0A088E1R2_9CREN</name>
<evidence type="ECO:0000313" key="1">
    <source>
        <dbReference type="EMBL" id="AIM26384.1"/>
    </source>
</evidence>
<reference evidence="1 2" key="1">
    <citation type="journal article" date="2014" name="J. Bacteriol.">
        <title>Role of an Archaeal PitA Transporter in the Copper and Arsenic Resistance of Metallosphaera sedula, an Extreme Thermoacidophile.</title>
        <authorList>
            <person name="McCarthy S."/>
            <person name="Ai C."/>
            <person name="Wheaton G."/>
            <person name="Tevatia R."/>
            <person name="Eckrich V."/>
            <person name="Kelly R."/>
            <person name="Blum P."/>
        </authorList>
    </citation>
    <scope>NUCLEOTIDE SEQUENCE [LARGE SCALE GENOMIC DNA]</scope>
    <source>
        <strain evidence="1 2">CuR1</strain>
    </source>
</reference>
<dbReference type="GeneID" id="91754664"/>
<dbReference type="OMA" id="IQHLFWK"/>
<organism evidence="1 2">
    <name type="scientific">Metallosphaera sedula</name>
    <dbReference type="NCBI Taxonomy" id="43687"/>
    <lineage>
        <taxon>Archaea</taxon>
        <taxon>Thermoproteota</taxon>
        <taxon>Thermoprotei</taxon>
        <taxon>Sulfolobales</taxon>
        <taxon>Sulfolobaceae</taxon>
        <taxon>Metallosphaera</taxon>
    </lineage>
</organism>
<dbReference type="AlphaFoldDB" id="A0A088E1R2"/>
<dbReference type="Pfam" id="PF01663">
    <property type="entry name" value="Phosphodiest"/>
    <property type="match status" value="1"/>
</dbReference>
<dbReference type="Gene3D" id="3.40.720.10">
    <property type="entry name" value="Alkaline Phosphatase, subunit A"/>
    <property type="match status" value="1"/>
</dbReference>
<dbReference type="OrthoDB" id="33550at2157"/>
<evidence type="ECO:0000313" key="2">
    <source>
        <dbReference type="Proteomes" id="UP000029084"/>
    </source>
</evidence>
<dbReference type="SUPFAM" id="SSF53649">
    <property type="entry name" value="Alkaline phosphatase-like"/>
    <property type="match status" value="1"/>
</dbReference>
<dbReference type="RefSeq" id="WP_011921365.1">
    <property type="nucleotide sequence ID" value="NZ_AP019770.1"/>
</dbReference>
<protein>
    <submittedName>
        <fullName evidence="1">Type I phosphodiesterase/nucleotide pyrophosphatase</fullName>
    </submittedName>
</protein>
<gene>
    <name evidence="1" type="ORF">HA72_0220</name>
</gene>
<accession>A0A088E1R2</accession>
<dbReference type="InterPro" id="IPR017850">
    <property type="entry name" value="Alkaline_phosphatase_core_sf"/>
</dbReference>
<dbReference type="PANTHER" id="PTHR10151">
    <property type="entry name" value="ECTONUCLEOTIDE PYROPHOSPHATASE/PHOSPHODIESTERASE"/>
    <property type="match status" value="1"/>
</dbReference>
<dbReference type="Proteomes" id="UP000029084">
    <property type="component" value="Chromosome"/>
</dbReference>
<dbReference type="EMBL" id="CP008822">
    <property type="protein sequence ID" value="AIM26384.1"/>
    <property type="molecule type" value="Genomic_DNA"/>
</dbReference>
<dbReference type="InterPro" id="IPR002591">
    <property type="entry name" value="Phosphodiest/P_Trfase"/>
</dbReference>
<dbReference type="GO" id="GO:0016787">
    <property type="term" value="F:hydrolase activity"/>
    <property type="evidence" value="ECO:0007669"/>
    <property type="project" value="UniProtKB-ARBA"/>
</dbReference>
<dbReference type="PANTHER" id="PTHR10151:SF120">
    <property type="entry name" value="BIS(5'-ADENOSYL)-TRIPHOSPHATASE"/>
    <property type="match status" value="1"/>
</dbReference>
<sequence length="533" mass="60083">MKVLLVVVDGLAYHLMERFIDQLPTIQEMAEEGVYGPLESTFPSITPVALASLFTGVSPKVHGVVAPRIFVKGRKIQSSISAFSSSSLMVDPIWATLGRKGYKVVITSAPQALPDKWKLDNVILFDPYKAKVKRCSEGTLLKEGENEFIGKKWSVKVEDQIYLVGVEGQEFKVEMGSWIGPLEVNGKCGEEELKASIFLHATPRGVYVTPPAFLNFKWGNNRDLLLEVWENVVKKVGMLLDGDYKGLNKGLITFDEYLKTAELSFNFFVEYSLYLLRRSDWDFGVTYLPIVDNLQHLLYGVDDGKALEHIFQAYKMADKFLMLHRSLAENIFLCSDHGITKIKKRVYVNKILERLNVLKMDDGKINWGKTKAYYGGGGLIRINLKDREEAGVVYPKEYQKLVRYIVKNLEDLKDDDGESIFTGIYMRDTPASDRQGDIELSIRDYYSLSSNVDHENEIDTVKPYSTSTGDHGFYRKEDLYGVILGIGPKIARGKKIKAKIVDIAPTILKIMDVQGPKMEGRVLVEALSNGGQE</sequence>